<evidence type="ECO:0000313" key="3">
    <source>
        <dbReference type="Proteomes" id="UP000800235"/>
    </source>
</evidence>
<keyword evidence="1" id="KW-1133">Transmembrane helix</keyword>
<reference evidence="2" key="1">
    <citation type="journal article" date="2020" name="Stud. Mycol.">
        <title>101 Dothideomycetes genomes: a test case for predicting lifestyles and emergence of pathogens.</title>
        <authorList>
            <person name="Haridas S."/>
            <person name="Albert R."/>
            <person name="Binder M."/>
            <person name="Bloem J."/>
            <person name="Labutti K."/>
            <person name="Salamov A."/>
            <person name="Andreopoulos B."/>
            <person name="Baker S."/>
            <person name="Barry K."/>
            <person name="Bills G."/>
            <person name="Bluhm B."/>
            <person name="Cannon C."/>
            <person name="Castanera R."/>
            <person name="Culley D."/>
            <person name="Daum C."/>
            <person name="Ezra D."/>
            <person name="Gonzalez J."/>
            <person name="Henrissat B."/>
            <person name="Kuo A."/>
            <person name="Liang C."/>
            <person name="Lipzen A."/>
            <person name="Lutzoni F."/>
            <person name="Magnuson J."/>
            <person name="Mondo S."/>
            <person name="Nolan M."/>
            <person name="Ohm R."/>
            <person name="Pangilinan J."/>
            <person name="Park H.-J."/>
            <person name="Ramirez L."/>
            <person name="Alfaro M."/>
            <person name="Sun H."/>
            <person name="Tritt A."/>
            <person name="Yoshinaga Y."/>
            <person name="Zwiers L.-H."/>
            <person name="Turgeon B."/>
            <person name="Goodwin S."/>
            <person name="Spatafora J."/>
            <person name="Crous P."/>
            <person name="Grigoriev I."/>
        </authorList>
    </citation>
    <scope>NUCLEOTIDE SEQUENCE</scope>
    <source>
        <strain evidence="2">CBS 130266</strain>
    </source>
</reference>
<protein>
    <submittedName>
        <fullName evidence="2">Uncharacterized protein</fullName>
    </submittedName>
</protein>
<feature type="transmembrane region" description="Helical" evidence="1">
    <location>
        <begin position="422"/>
        <end position="441"/>
    </location>
</feature>
<keyword evidence="3" id="KW-1185">Reference proteome</keyword>
<comment type="caution">
    <text evidence="2">The sequence shown here is derived from an EMBL/GenBank/DDBJ whole genome shotgun (WGS) entry which is preliminary data.</text>
</comment>
<evidence type="ECO:0000313" key="2">
    <source>
        <dbReference type="EMBL" id="KAF2429409.1"/>
    </source>
</evidence>
<accession>A0A9P4TWM3</accession>
<sequence>MALNAYITRFKETLETRKRHREERKRQWEQTIRNILSSNPLENSQASAMMSTIMAGDNLNLANLQQIEGLVAPYKAEIESQAIIHNSELKKQGLNFGGFLTILQIGALCADGSLIERLLWPERYYNNLANGMTMLKLALLTPSGGPILSLVVASLARINKATRVPKDTEDGAAVETDSSHVLLGTAYFPKYKYDRKYYCRTGDRADDLGEDVGNGFLLTVLSLVKQPRITPSGSLLKGSSTGNKKSKPFHYMRLRTVSDIKECDNHVIRINENRGNLSNNFNRIINMIASEFLAIAFLIFGYITCTFHITYLSLVQAMLSSLLVKMTMLNHSIRRQPLINTVGTSEEEKQSYMYEVADAKRGFTLIEGEDAIVRQFFRNYGHPIPKEDERHPGDLATMLGNIPIVHICFTMVILYANNGYTAIWMAYQAAVCFSWFFGQYFSVATIGRTEEAIAGALSAGKKVLLLGDDSQSGAEISLETTTVKKSAEARAMIHNAIKLFNWDLSDRSKGDFIKSIRSIDYIGHFSKQTKVGASESKVLDEKIAPQVEKAHEIKEALSHIIKEVSDSVIDDVADIAGAITGGAIEAATDNTAKDDVDEADDWDMVSVSE</sequence>
<gene>
    <name evidence="2" type="ORF">EJ08DRAFT_278234</name>
</gene>
<keyword evidence="1" id="KW-0812">Transmembrane</keyword>
<name>A0A9P4TWM3_9PEZI</name>
<organism evidence="2 3">
    <name type="scientific">Tothia fuscella</name>
    <dbReference type="NCBI Taxonomy" id="1048955"/>
    <lineage>
        <taxon>Eukaryota</taxon>
        <taxon>Fungi</taxon>
        <taxon>Dikarya</taxon>
        <taxon>Ascomycota</taxon>
        <taxon>Pezizomycotina</taxon>
        <taxon>Dothideomycetes</taxon>
        <taxon>Pleosporomycetidae</taxon>
        <taxon>Venturiales</taxon>
        <taxon>Cylindrosympodiaceae</taxon>
        <taxon>Tothia</taxon>
    </lineage>
</organism>
<proteinExistence type="predicted"/>
<evidence type="ECO:0000256" key="1">
    <source>
        <dbReference type="SAM" id="Phobius"/>
    </source>
</evidence>
<keyword evidence="1" id="KW-0472">Membrane</keyword>
<feature type="transmembrane region" description="Helical" evidence="1">
    <location>
        <begin position="94"/>
        <end position="115"/>
    </location>
</feature>
<dbReference type="AlphaFoldDB" id="A0A9P4TWM3"/>
<dbReference type="EMBL" id="MU007047">
    <property type="protein sequence ID" value="KAF2429409.1"/>
    <property type="molecule type" value="Genomic_DNA"/>
</dbReference>
<dbReference type="OrthoDB" id="5295335at2759"/>
<dbReference type="Proteomes" id="UP000800235">
    <property type="component" value="Unassembled WGS sequence"/>
</dbReference>
<feature type="transmembrane region" description="Helical" evidence="1">
    <location>
        <begin position="284"/>
        <end position="303"/>
    </location>
</feature>
<feature type="transmembrane region" description="Helical" evidence="1">
    <location>
        <begin position="135"/>
        <end position="156"/>
    </location>
</feature>
<feature type="transmembrane region" description="Helical" evidence="1">
    <location>
        <begin position="395"/>
        <end position="416"/>
    </location>
</feature>